<organism evidence="1 2">
    <name type="scientific">Flavobacterium zepuense</name>
    <dbReference type="NCBI Taxonomy" id="2593302"/>
    <lineage>
        <taxon>Bacteria</taxon>
        <taxon>Pseudomonadati</taxon>
        <taxon>Bacteroidota</taxon>
        <taxon>Flavobacteriia</taxon>
        <taxon>Flavobacteriales</taxon>
        <taxon>Flavobacteriaceae</taxon>
        <taxon>Flavobacterium</taxon>
    </lineage>
</organism>
<dbReference type="InterPro" id="IPR018721">
    <property type="entry name" value="DUF2252"/>
</dbReference>
<proteinExistence type="predicted"/>
<reference evidence="1 2" key="1">
    <citation type="submission" date="2019-07" db="EMBL/GenBank/DDBJ databases">
        <title>Flavobacterium sp. nov., isolated from glacier ice.</title>
        <authorList>
            <person name="Liu Q."/>
            <person name="Xin Y.-H."/>
        </authorList>
    </citation>
    <scope>NUCLEOTIDE SEQUENCE [LARGE SCALE GENOMIC DNA]</scope>
    <source>
        <strain evidence="1 2">ZT4R6</strain>
    </source>
</reference>
<dbReference type="RefSeq" id="WP_143371418.1">
    <property type="nucleotide sequence ID" value="NZ_VJVZ01000001.1"/>
</dbReference>
<comment type="caution">
    <text evidence="1">The sequence shown here is derived from an EMBL/GenBank/DDBJ whole genome shotgun (WGS) entry which is preliminary data.</text>
</comment>
<name>A0A552V9Q4_9FLAO</name>
<evidence type="ECO:0000313" key="2">
    <source>
        <dbReference type="Proteomes" id="UP000320643"/>
    </source>
</evidence>
<keyword evidence="2" id="KW-1185">Reference proteome</keyword>
<dbReference type="EMBL" id="VJVZ01000001">
    <property type="protein sequence ID" value="TRW27192.1"/>
    <property type="molecule type" value="Genomic_DNA"/>
</dbReference>
<accession>A0A552V9Q4</accession>
<dbReference type="OrthoDB" id="1491115at2"/>
<sequence>MIENRENDTQNIAVVSSKADRHKYGKFQKKLYPIASLGRVAVDCRANPIDILKENSKGRMLGLLPLRYERMAESPFGFYRGSAAVMASDLSMLPSTNMKLQICGDCHLLNFGGFATPERTLVFDINDFDETSTAPWEWDVKRLAASFAIAGRDKGFTNLQCEEAAFTAVSSYRKHMAEYAEMSALQIWYSQISMKDLVHSGKIKELKQFDPKQVKKVIKRAPHEKEFAKLTYSKKGEPHIKDNPPLIFHVPKNKEAAFFTEAENAYKRYLRSLTHDKRILLSRYTIKDVVMKVVGVGSVGTFCGVLLLMSATGDPLFLQFKEAHQSVLEPYAGKSKFKYHGQRVVEGQRLIQSATDIFLGWTIDAAGRQFYVRQMRDAKVKPLTDTMDHDIFLRYAHSCGWALSRAHARTGDAAILKGYMGQDEHFEDTIATFSIGYADQNEKDHERLLHAIKHNLLP</sequence>
<dbReference type="AlphaFoldDB" id="A0A552V9Q4"/>
<evidence type="ECO:0000313" key="1">
    <source>
        <dbReference type="EMBL" id="TRW27192.1"/>
    </source>
</evidence>
<dbReference type="Proteomes" id="UP000320643">
    <property type="component" value="Unassembled WGS sequence"/>
</dbReference>
<protein>
    <submittedName>
        <fullName evidence="1">DUF2252 domain-containing protein</fullName>
    </submittedName>
</protein>
<dbReference type="PANTHER" id="PTHR39441:SF1">
    <property type="entry name" value="DUF2252 DOMAIN-CONTAINING PROTEIN"/>
    <property type="match status" value="1"/>
</dbReference>
<dbReference type="PANTHER" id="PTHR39441">
    <property type="entry name" value="DUF2252 DOMAIN-CONTAINING PROTEIN"/>
    <property type="match status" value="1"/>
</dbReference>
<gene>
    <name evidence="1" type="ORF">FMM05_00700</name>
</gene>
<dbReference type="Pfam" id="PF10009">
    <property type="entry name" value="DUF2252"/>
    <property type="match status" value="1"/>
</dbReference>